<sequence length="150" mass="16185">MGSHRVHRPPQQLLFLLVLLGATALTDAINANKAKKHVLLGADEGLATQHGDSSGLIHVPLHFLPQQIQAAGTAAATSRPIGAELSRIADNEEASFLYHGQWALPMESKQTRGMFNWYTNPYTYVIVGGLVGAFVGLGVWCIVASYAYKT</sequence>
<organism evidence="3 4">
    <name type="scientific">Eimeria necatrix</name>
    <dbReference type="NCBI Taxonomy" id="51315"/>
    <lineage>
        <taxon>Eukaryota</taxon>
        <taxon>Sar</taxon>
        <taxon>Alveolata</taxon>
        <taxon>Apicomplexa</taxon>
        <taxon>Conoidasida</taxon>
        <taxon>Coccidia</taxon>
        <taxon>Eucoccidiorida</taxon>
        <taxon>Eimeriorina</taxon>
        <taxon>Eimeriidae</taxon>
        <taxon>Eimeria</taxon>
    </lineage>
</organism>
<dbReference type="GeneID" id="25476780"/>
<proteinExistence type="predicted"/>
<feature type="chain" id="PRO_5004675701" evidence="2">
    <location>
        <begin position="29"/>
        <end position="150"/>
    </location>
</feature>
<gene>
    <name evidence="3" type="ORF">ENH_00066450</name>
</gene>
<accession>U6N1R1</accession>
<keyword evidence="2" id="KW-0732">Signal</keyword>
<dbReference type="EMBL" id="HG725685">
    <property type="protein sequence ID" value="CDJ69243.1"/>
    <property type="molecule type" value="Genomic_DNA"/>
</dbReference>
<reference evidence="3" key="1">
    <citation type="submission" date="2013-10" db="EMBL/GenBank/DDBJ databases">
        <title>Genomic analysis of the causative agents of coccidiosis in chickens.</title>
        <authorList>
            <person name="Reid A.J."/>
            <person name="Blake D."/>
            <person name="Billington K."/>
            <person name="Browne H."/>
            <person name="Dunn M."/>
            <person name="Hung S."/>
            <person name="Kawahara F."/>
            <person name="Miranda-Saavedra D."/>
            <person name="Mourier T."/>
            <person name="Nagra H."/>
            <person name="Otto T.D."/>
            <person name="Rawlings N."/>
            <person name="Sanchez A."/>
            <person name="Sanders M."/>
            <person name="Subramaniam C."/>
            <person name="Tay Y."/>
            <person name="Dear P."/>
            <person name="Doerig C."/>
            <person name="Gruber A."/>
            <person name="Parkinson J."/>
            <person name="Shirley M."/>
            <person name="Wan K.L."/>
            <person name="Berriman M."/>
            <person name="Tomley F."/>
            <person name="Pain A."/>
        </authorList>
    </citation>
    <scope>NUCLEOTIDE SEQUENCE [LARGE SCALE GENOMIC DNA]</scope>
    <source>
        <strain evidence="3">Houghton</strain>
    </source>
</reference>
<keyword evidence="1" id="KW-1133">Transmembrane helix</keyword>
<evidence type="ECO:0000256" key="1">
    <source>
        <dbReference type="SAM" id="Phobius"/>
    </source>
</evidence>
<evidence type="ECO:0000313" key="4">
    <source>
        <dbReference type="Proteomes" id="UP000030754"/>
    </source>
</evidence>
<feature type="transmembrane region" description="Helical" evidence="1">
    <location>
        <begin position="122"/>
        <end position="148"/>
    </location>
</feature>
<dbReference type="RefSeq" id="XP_013437710.1">
    <property type="nucleotide sequence ID" value="XM_013582256.1"/>
</dbReference>
<reference evidence="3" key="2">
    <citation type="submission" date="2013-10" db="EMBL/GenBank/DDBJ databases">
        <authorList>
            <person name="Aslett M."/>
        </authorList>
    </citation>
    <scope>NUCLEOTIDE SEQUENCE [LARGE SCALE GENOMIC DNA]</scope>
    <source>
        <strain evidence="3">Houghton</strain>
    </source>
</reference>
<dbReference type="OrthoDB" id="10363195at2759"/>
<keyword evidence="1" id="KW-0812">Transmembrane</keyword>
<dbReference type="AlphaFoldDB" id="U6N1R1"/>
<dbReference type="VEuPathDB" id="ToxoDB:ENH_00066450"/>
<feature type="signal peptide" evidence="2">
    <location>
        <begin position="1"/>
        <end position="28"/>
    </location>
</feature>
<name>U6N1R1_9EIME</name>
<keyword evidence="1" id="KW-0472">Membrane</keyword>
<evidence type="ECO:0000313" key="3">
    <source>
        <dbReference type="EMBL" id="CDJ69243.1"/>
    </source>
</evidence>
<protein>
    <submittedName>
        <fullName evidence="3">Uncharacterized protein</fullName>
    </submittedName>
</protein>
<dbReference type="Proteomes" id="UP000030754">
    <property type="component" value="Unassembled WGS sequence"/>
</dbReference>
<evidence type="ECO:0000256" key="2">
    <source>
        <dbReference type="SAM" id="SignalP"/>
    </source>
</evidence>
<keyword evidence="4" id="KW-1185">Reference proteome</keyword>